<accession>R7Q8W4</accession>
<dbReference type="KEGG" id="ccp:CHC_T00002541001"/>
<evidence type="ECO:0000313" key="3">
    <source>
        <dbReference type="Proteomes" id="UP000012073"/>
    </source>
</evidence>
<keyword evidence="3" id="KW-1185">Reference proteome</keyword>
<organism evidence="2 3">
    <name type="scientific">Chondrus crispus</name>
    <name type="common">Carrageen Irish moss</name>
    <name type="synonym">Polymorpha crispa</name>
    <dbReference type="NCBI Taxonomy" id="2769"/>
    <lineage>
        <taxon>Eukaryota</taxon>
        <taxon>Rhodophyta</taxon>
        <taxon>Florideophyceae</taxon>
        <taxon>Rhodymeniophycidae</taxon>
        <taxon>Gigartinales</taxon>
        <taxon>Gigartinaceae</taxon>
        <taxon>Chondrus</taxon>
    </lineage>
</organism>
<protein>
    <submittedName>
        <fullName evidence="2">Uncharacterized protein</fullName>
    </submittedName>
</protein>
<dbReference type="RefSeq" id="XP_005713655.1">
    <property type="nucleotide sequence ID" value="XM_005713598.1"/>
</dbReference>
<dbReference type="AlphaFoldDB" id="R7Q8W4"/>
<reference evidence="3" key="1">
    <citation type="journal article" date="2013" name="Proc. Natl. Acad. Sci. U.S.A.">
        <title>Genome structure and metabolic features in the red seaweed Chondrus crispus shed light on evolution of the Archaeplastida.</title>
        <authorList>
            <person name="Collen J."/>
            <person name="Porcel B."/>
            <person name="Carre W."/>
            <person name="Ball S.G."/>
            <person name="Chaparro C."/>
            <person name="Tonon T."/>
            <person name="Barbeyron T."/>
            <person name="Michel G."/>
            <person name="Noel B."/>
            <person name="Valentin K."/>
            <person name="Elias M."/>
            <person name="Artiguenave F."/>
            <person name="Arun A."/>
            <person name="Aury J.M."/>
            <person name="Barbosa-Neto J.F."/>
            <person name="Bothwell J.H."/>
            <person name="Bouget F.Y."/>
            <person name="Brillet L."/>
            <person name="Cabello-Hurtado F."/>
            <person name="Capella-Gutierrez S."/>
            <person name="Charrier B."/>
            <person name="Cladiere L."/>
            <person name="Cock J.M."/>
            <person name="Coelho S.M."/>
            <person name="Colleoni C."/>
            <person name="Czjzek M."/>
            <person name="Da Silva C."/>
            <person name="Delage L."/>
            <person name="Denoeud F."/>
            <person name="Deschamps P."/>
            <person name="Dittami S.M."/>
            <person name="Gabaldon T."/>
            <person name="Gachon C.M."/>
            <person name="Groisillier A."/>
            <person name="Herve C."/>
            <person name="Jabbari K."/>
            <person name="Katinka M."/>
            <person name="Kloareg B."/>
            <person name="Kowalczyk N."/>
            <person name="Labadie K."/>
            <person name="Leblanc C."/>
            <person name="Lopez P.J."/>
            <person name="McLachlan D.H."/>
            <person name="Meslet-Cladiere L."/>
            <person name="Moustafa A."/>
            <person name="Nehr Z."/>
            <person name="Nyvall Collen P."/>
            <person name="Panaud O."/>
            <person name="Partensky F."/>
            <person name="Poulain J."/>
            <person name="Rensing S.A."/>
            <person name="Rousvoal S."/>
            <person name="Samson G."/>
            <person name="Symeonidi A."/>
            <person name="Weissenbach J."/>
            <person name="Zambounis A."/>
            <person name="Wincker P."/>
            <person name="Boyen C."/>
        </authorList>
    </citation>
    <scope>NUCLEOTIDE SEQUENCE [LARGE SCALE GENOMIC DNA]</scope>
    <source>
        <strain evidence="3">cv. Stackhouse</strain>
    </source>
</reference>
<evidence type="ECO:0000313" key="2">
    <source>
        <dbReference type="EMBL" id="CDF33836.1"/>
    </source>
</evidence>
<dbReference type="GeneID" id="17321378"/>
<sequence>MNARSASTSIARWINASRKLVTASRKACGAVITSPLSHPRLRLRLPRSRNAHASAPKSVGRRRIADTSVRSARLSHVRTRFTGTSTAASFTPSRNSSAATITIRVTSMSKNSAFSAVFMHHRVVSNEYFASSLSLS</sequence>
<dbReference type="EMBL" id="HG001659">
    <property type="protein sequence ID" value="CDF33836.1"/>
    <property type="molecule type" value="Genomic_DNA"/>
</dbReference>
<gene>
    <name evidence="2" type="ORF">CHC_T00002541001</name>
</gene>
<evidence type="ECO:0000256" key="1">
    <source>
        <dbReference type="SAM" id="MobiDB-lite"/>
    </source>
</evidence>
<name>R7Q8W4_CHOCR</name>
<dbReference type="Gramene" id="CDF33836">
    <property type="protein sequence ID" value="CDF33836"/>
    <property type="gene ID" value="CHC_T00002541001"/>
</dbReference>
<dbReference type="Proteomes" id="UP000012073">
    <property type="component" value="Unassembled WGS sequence"/>
</dbReference>
<proteinExistence type="predicted"/>
<feature type="region of interest" description="Disordered" evidence="1">
    <location>
        <begin position="46"/>
        <end position="67"/>
    </location>
</feature>